<dbReference type="InterPro" id="IPR011109">
    <property type="entry name" value="DNA_bind_recombinase_dom"/>
</dbReference>
<comment type="caution">
    <text evidence="2">The sequence shown here is derived from an EMBL/GenBank/DDBJ whole genome shotgun (WGS) entry which is preliminary data.</text>
</comment>
<dbReference type="PANTHER" id="PTHR30461:SF23">
    <property type="entry name" value="DNA RECOMBINASE-RELATED"/>
    <property type="match status" value="1"/>
</dbReference>
<dbReference type="InterPro" id="IPR006119">
    <property type="entry name" value="Resolv_N"/>
</dbReference>
<dbReference type="Gene3D" id="3.90.1750.20">
    <property type="entry name" value="Putative Large Serine Recombinase, Chain B, Domain 2"/>
    <property type="match status" value="1"/>
</dbReference>
<dbReference type="InterPro" id="IPR050639">
    <property type="entry name" value="SSR_resolvase"/>
</dbReference>
<dbReference type="Gene3D" id="3.40.50.1390">
    <property type="entry name" value="Resolvase, N-terminal catalytic domain"/>
    <property type="match status" value="1"/>
</dbReference>
<name>A0ABS4UNZ6_9ACTN</name>
<dbReference type="Pfam" id="PF00239">
    <property type="entry name" value="Resolvase"/>
    <property type="match status" value="1"/>
</dbReference>
<dbReference type="InterPro" id="IPR038109">
    <property type="entry name" value="DNA_bind_recomb_sf"/>
</dbReference>
<dbReference type="CDD" id="cd00338">
    <property type="entry name" value="Ser_Recombinase"/>
    <property type="match status" value="1"/>
</dbReference>
<proteinExistence type="predicted"/>
<dbReference type="PROSITE" id="PS51737">
    <property type="entry name" value="RECOMBINASE_DNA_BIND"/>
    <property type="match status" value="1"/>
</dbReference>
<reference evidence="2 3" key="1">
    <citation type="submission" date="2021-03" db="EMBL/GenBank/DDBJ databases">
        <title>Sequencing the genomes of 1000 actinobacteria strains.</title>
        <authorList>
            <person name="Klenk H.-P."/>
        </authorList>
    </citation>
    <scope>NUCLEOTIDE SEQUENCE [LARGE SCALE GENOMIC DNA]</scope>
    <source>
        <strain evidence="2 3">DSM 18824</strain>
    </source>
</reference>
<evidence type="ECO:0000313" key="2">
    <source>
        <dbReference type="EMBL" id="MBP2353274.1"/>
    </source>
</evidence>
<dbReference type="Proteomes" id="UP000755585">
    <property type="component" value="Unassembled WGS sequence"/>
</dbReference>
<gene>
    <name evidence="2" type="ORF">JOF29_004384</name>
</gene>
<feature type="domain" description="Recombinase" evidence="1">
    <location>
        <begin position="185"/>
        <end position="312"/>
    </location>
</feature>
<protein>
    <submittedName>
        <fullName evidence="2">DNA invertase Pin-like site-specific DNA recombinase</fullName>
    </submittedName>
</protein>
<dbReference type="SMART" id="SM00857">
    <property type="entry name" value="Resolvase"/>
    <property type="match status" value="1"/>
</dbReference>
<dbReference type="EMBL" id="JAGINT010000002">
    <property type="protein sequence ID" value="MBP2353274.1"/>
    <property type="molecule type" value="Genomic_DNA"/>
</dbReference>
<evidence type="ECO:0000313" key="3">
    <source>
        <dbReference type="Proteomes" id="UP000755585"/>
    </source>
</evidence>
<sequence>MTGMTFTRKVWSDKIALLMAGTGVGALSYGRASKDKKKEKYSVGTQLNMNDENINRHSWKKVAEFSDNDVSASRHAPEAKRKRKDFERLILAIKSGKGDVLVLTDMSRSQRMLAVYAMLRDLCYDNGLFFWLVEGNLYDLRVTADRASLGQQALNAETQVDTIHDNTSRGLKGQIDAGRPHGHVPYGYERFKNQKTGAFERQDFDQTSYVVKKEDGTEETYTPYSIVREIFWHARRLVTETAIANLFNARGIPSPSGKLWSRQTIRSIATNPVYVGKRAHFREAVTDGQWKGIVTPKVFHNVQAIISRAVESGRTHRPFSRVWLLSYASNCGECGSWMHSKHKQDRKKRKSVVYSCADSACASVDISKFDSYVEASLVSWLSRRDIYEKMVSLTSKHDSDITIYETAIAEARAQIREIPALCKAGKLSIALAGEIESQMNAKIGEAQDAIRAVAVPDILMDLIGPDAAEQWASIADIELRRQIIKLVCAPRLRSANKNPRMPLADRVSFGGLMGDLAA</sequence>
<dbReference type="Pfam" id="PF07508">
    <property type="entry name" value="Recombinase"/>
    <property type="match status" value="1"/>
</dbReference>
<accession>A0ABS4UNZ6</accession>
<organism evidence="2 3">
    <name type="scientific">Kribbella aluminosa</name>
    <dbReference type="NCBI Taxonomy" id="416017"/>
    <lineage>
        <taxon>Bacteria</taxon>
        <taxon>Bacillati</taxon>
        <taxon>Actinomycetota</taxon>
        <taxon>Actinomycetes</taxon>
        <taxon>Propionibacteriales</taxon>
        <taxon>Kribbellaceae</taxon>
        <taxon>Kribbella</taxon>
    </lineage>
</organism>
<dbReference type="SUPFAM" id="SSF53041">
    <property type="entry name" value="Resolvase-like"/>
    <property type="match status" value="1"/>
</dbReference>
<dbReference type="PANTHER" id="PTHR30461">
    <property type="entry name" value="DNA-INVERTASE FROM LAMBDOID PROPHAGE"/>
    <property type="match status" value="1"/>
</dbReference>
<evidence type="ECO:0000259" key="1">
    <source>
        <dbReference type="PROSITE" id="PS51737"/>
    </source>
</evidence>
<dbReference type="InterPro" id="IPR036162">
    <property type="entry name" value="Resolvase-like_N_sf"/>
</dbReference>
<keyword evidence="3" id="KW-1185">Reference proteome</keyword>